<evidence type="ECO:0000313" key="1">
    <source>
        <dbReference type="EMBL" id="MBU4683254.1"/>
    </source>
</evidence>
<sequence>MAWGFQSWDENGRANNYGIVPITVVGRFPLSFEQVSGGASFSVPQGYRLEYIQAPTSTGYTERRRVITINGGSVSISEGGRTSFGIGTESAQAAIIVIYLRRL</sequence>
<gene>
    <name evidence="1" type="ORF">KC222_14670</name>
</gene>
<evidence type="ECO:0000313" key="2">
    <source>
        <dbReference type="Proteomes" id="UP000686327"/>
    </source>
</evidence>
<dbReference type="EMBL" id="JAGRYU010000025">
    <property type="protein sequence ID" value="MBU4683254.1"/>
    <property type="molecule type" value="Genomic_DNA"/>
</dbReference>
<protein>
    <submittedName>
        <fullName evidence="1">Uncharacterized protein</fullName>
    </submittedName>
</protein>
<organism evidence="1 2">
    <name type="scientific">Cedecea davisae</name>
    <dbReference type="NCBI Taxonomy" id="158484"/>
    <lineage>
        <taxon>Bacteria</taxon>
        <taxon>Pseudomonadati</taxon>
        <taxon>Pseudomonadota</taxon>
        <taxon>Gammaproteobacteria</taxon>
        <taxon>Enterobacterales</taxon>
        <taxon>Enterobacteriaceae</taxon>
        <taxon>Cedecea</taxon>
    </lineage>
</organism>
<accession>A0ABS6DJ53</accession>
<dbReference type="Proteomes" id="UP000686327">
    <property type="component" value="Unassembled WGS sequence"/>
</dbReference>
<proteinExistence type="predicted"/>
<dbReference type="RefSeq" id="WP_216376292.1">
    <property type="nucleotide sequence ID" value="NZ_JAGRYT010000014.1"/>
</dbReference>
<reference evidence="1 2" key="1">
    <citation type="submission" date="2021-04" db="EMBL/GenBank/DDBJ databases">
        <authorList>
            <person name="Seiffert S.N."/>
        </authorList>
    </citation>
    <scope>NUCLEOTIDE SEQUENCE [LARGE SCALE GENOMIC DNA]</scope>
    <source>
        <strain evidence="1 2">1</strain>
    </source>
</reference>
<name>A0ABS6DJ53_9ENTR</name>
<reference evidence="2" key="2">
    <citation type="submission" date="2023-07" db="EMBL/GenBank/DDBJ databases">
        <title>Cedecea davisae an AmpC producer and its therapeutic implications.</title>
        <authorList>
            <person name="Notter J."/>
        </authorList>
    </citation>
    <scope>NUCLEOTIDE SEQUENCE [LARGE SCALE GENOMIC DNA]</scope>
    <source>
        <strain evidence="2">1</strain>
    </source>
</reference>
<keyword evidence="2" id="KW-1185">Reference proteome</keyword>
<comment type="caution">
    <text evidence="1">The sequence shown here is derived from an EMBL/GenBank/DDBJ whole genome shotgun (WGS) entry which is preliminary data.</text>
</comment>